<dbReference type="Proteomes" id="UP000553632">
    <property type="component" value="Unassembled WGS sequence"/>
</dbReference>
<dbReference type="Proteomes" id="UP000541610">
    <property type="component" value="Unassembled WGS sequence"/>
</dbReference>
<evidence type="ECO:0000313" key="5">
    <source>
        <dbReference type="Proteomes" id="UP000553632"/>
    </source>
</evidence>
<dbReference type="EMBL" id="JABANP010000445">
    <property type="protein sequence ID" value="KAF4682273.1"/>
    <property type="molecule type" value="Genomic_DNA"/>
</dbReference>
<accession>A0A7J6RQT8</accession>
<evidence type="ECO:0000313" key="4">
    <source>
        <dbReference type="Proteomes" id="UP000541610"/>
    </source>
</evidence>
<sequence length="216" mass="24508">MMNFVSTWLLLAQVLVISMAQDVGRFIYKDPFFNMYYDVDEDHKVTLSVEVPIPRSGRGDIPVSEFFSGGPYPLRKEEGFTYTIDFENSGKTSDDWHDEPEVFLRDTGILEHNETYSDDDQSPLTTFTYASGDDISTHFASQNITFLRVGRDLVAGKYVYEELVAPYLTLTYEIFARAVAGVKVKCGSTSTTRFAHQLTRRESGLKYLHHSVEPVG</sequence>
<keyword evidence="5" id="KW-1185">Reference proteome</keyword>
<protein>
    <submittedName>
        <fullName evidence="3">Uncharacterized protein</fullName>
    </submittedName>
</protein>
<feature type="signal peptide" evidence="1">
    <location>
        <begin position="1"/>
        <end position="20"/>
    </location>
</feature>
<evidence type="ECO:0000256" key="1">
    <source>
        <dbReference type="SAM" id="SignalP"/>
    </source>
</evidence>
<proteinExistence type="predicted"/>
<gene>
    <name evidence="2" type="ORF">FOZ60_010788</name>
    <name evidence="3" type="ORF">FOZ63_002667</name>
</gene>
<evidence type="ECO:0000313" key="3">
    <source>
        <dbReference type="EMBL" id="KAF4723119.1"/>
    </source>
</evidence>
<organism evidence="3 5">
    <name type="scientific">Perkinsus olseni</name>
    <name type="common">Perkinsus atlanticus</name>
    <dbReference type="NCBI Taxonomy" id="32597"/>
    <lineage>
        <taxon>Eukaryota</taxon>
        <taxon>Sar</taxon>
        <taxon>Alveolata</taxon>
        <taxon>Perkinsozoa</taxon>
        <taxon>Perkinsea</taxon>
        <taxon>Perkinsida</taxon>
        <taxon>Perkinsidae</taxon>
        <taxon>Perkinsus</taxon>
    </lineage>
</organism>
<feature type="chain" id="PRO_5036205724" evidence="1">
    <location>
        <begin position="21"/>
        <end position="216"/>
    </location>
</feature>
<evidence type="ECO:0000313" key="2">
    <source>
        <dbReference type="EMBL" id="KAF4682273.1"/>
    </source>
</evidence>
<dbReference type="AlphaFoldDB" id="A0A7J6RQT8"/>
<dbReference type="EMBL" id="JABANO010023685">
    <property type="protein sequence ID" value="KAF4723119.1"/>
    <property type="molecule type" value="Genomic_DNA"/>
</dbReference>
<name>A0A7J6RQT8_PEROL</name>
<reference evidence="4 5" key="1">
    <citation type="submission" date="2020-04" db="EMBL/GenBank/DDBJ databases">
        <title>Perkinsus olseni comparative genomics.</title>
        <authorList>
            <person name="Bogema D.R."/>
        </authorList>
    </citation>
    <scope>NUCLEOTIDE SEQUENCE [LARGE SCALE GENOMIC DNA]</scope>
    <source>
        <strain evidence="2">00978-12</strain>
        <strain evidence="3 5">ATCC PRA-207</strain>
    </source>
</reference>
<keyword evidence="1" id="KW-0732">Signal</keyword>
<comment type="caution">
    <text evidence="3">The sequence shown here is derived from an EMBL/GenBank/DDBJ whole genome shotgun (WGS) entry which is preliminary data.</text>
</comment>